<dbReference type="InterPro" id="IPR018113">
    <property type="entry name" value="PTrfase_EIIB_Cys"/>
</dbReference>
<gene>
    <name evidence="15" type="ORF">DKK79_07305</name>
</gene>
<dbReference type="NCBIfam" id="TIGR02005">
    <property type="entry name" value="PTS-IIBC-alpha"/>
    <property type="match status" value="1"/>
</dbReference>
<evidence type="ECO:0000256" key="1">
    <source>
        <dbReference type="ARBA" id="ARBA00004651"/>
    </source>
</evidence>
<dbReference type="PROSITE" id="PS51098">
    <property type="entry name" value="PTS_EIIB_TYPE_1"/>
    <property type="match status" value="1"/>
</dbReference>
<feature type="transmembrane region" description="Helical" evidence="12">
    <location>
        <begin position="357"/>
        <end position="374"/>
    </location>
</feature>
<feature type="transmembrane region" description="Helical" evidence="12">
    <location>
        <begin position="380"/>
        <end position="402"/>
    </location>
</feature>
<dbReference type="PANTHER" id="PTHR30009">
    <property type="entry name" value="CYTOCHROME C-TYPE SYNTHESIS PROTEIN AND PTS TRANSMEMBRANE COMPONENT"/>
    <property type="match status" value="1"/>
</dbReference>
<evidence type="ECO:0000256" key="11">
    <source>
        <dbReference type="PROSITE-ProRule" id="PRU00421"/>
    </source>
</evidence>
<dbReference type="CDD" id="cd00212">
    <property type="entry name" value="PTS_IIB_glc"/>
    <property type="match status" value="1"/>
</dbReference>
<keyword evidence="3" id="KW-1003">Cell membrane</keyword>
<evidence type="ECO:0000259" key="13">
    <source>
        <dbReference type="PROSITE" id="PS51098"/>
    </source>
</evidence>
<organism evidence="15 16">
    <name type="scientific">Gilliamella apicola</name>
    <dbReference type="NCBI Taxonomy" id="1196095"/>
    <lineage>
        <taxon>Bacteria</taxon>
        <taxon>Pseudomonadati</taxon>
        <taxon>Pseudomonadota</taxon>
        <taxon>Gammaproteobacteria</taxon>
        <taxon>Orbales</taxon>
        <taxon>Orbaceae</taxon>
        <taxon>Gilliamella</taxon>
    </lineage>
</organism>
<feature type="domain" description="PTS EIIC type-1" evidence="14">
    <location>
        <begin position="1"/>
        <end position="414"/>
    </location>
</feature>
<dbReference type="GO" id="GO:0016301">
    <property type="term" value="F:kinase activity"/>
    <property type="evidence" value="ECO:0007669"/>
    <property type="project" value="UniProtKB-KW"/>
</dbReference>
<sequence length="532" mass="58788">MRNTIQRFGAAMFVPVLLFPAAGILLGLTVVLLNPHLFPFAIEGSSYVKIVGILQKASMVVFQNMPMLFALGLPIALAKKASGRAVLASFISYLTFNYFIGGIIDVWSEQLGVNYQVGQAGLIEICGVLTLNTSIVGSILTASFTVWLHNRYFDLRLPDWANVFTGTPIIVVLCFPLMLILAILTVLVWPPIQSGIQSLQVIILNSGPVGVWLFTFLERILIPTGLHHFVYSPIYFGPIVTDGGTVNYWISHISEFSNSTKPLTELFPQGGFMLIGMGKVFGCTGISMAIYSTAKPENKKMTFGLLIGATVTAILTGITEPIEFTFLFIAPMLFFVHALLAATMATVMYLFGVSGNFYLGIIDFIFQNWLPLGANHWVTYVIQIVIGLIFTAIYFLVFKFLILRFNLMTPGRSDNNIKLFSKADYKNSKSETSDHINNDEEKALSEDKDEIDVIKEKAIAFLEGLGGKDNITHLTNCATRLRVQVANPELVYDVEYFQSYGAINVVNKGQAIQIIVGLTVPLVREEINTLIK</sequence>
<evidence type="ECO:0000256" key="8">
    <source>
        <dbReference type="ARBA" id="ARBA00022777"/>
    </source>
</evidence>
<keyword evidence="8" id="KW-0418">Kinase</keyword>
<feature type="transmembrane region" description="Helical" evidence="12">
    <location>
        <begin position="53"/>
        <end position="73"/>
    </location>
</feature>
<dbReference type="RefSeq" id="WP_110423510.1">
    <property type="nucleotide sequence ID" value="NZ_QGLP01000005.1"/>
</dbReference>
<keyword evidence="2" id="KW-0813">Transport</keyword>
<dbReference type="GO" id="GO:0009401">
    <property type="term" value="P:phosphoenolpyruvate-dependent sugar phosphotransferase system"/>
    <property type="evidence" value="ECO:0007669"/>
    <property type="project" value="UniProtKB-KW"/>
</dbReference>
<feature type="active site" description="Phosphocysteine intermediate; for EIIB activity" evidence="11">
    <location>
        <position position="477"/>
    </location>
</feature>
<dbReference type="InterPro" id="IPR036878">
    <property type="entry name" value="Glu_permease_IIB"/>
</dbReference>
<dbReference type="InterPro" id="IPR003352">
    <property type="entry name" value="PTS_EIIC"/>
</dbReference>
<comment type="subcellular location">
    <subcellularLocation>
        <location evidence="1">Cell membrane</location>
        <topology evidence="1">Multi-pass membrane protein</topology>
    </subcellularLocation>
</comment>
<dbReference type="GO" id="GO:0005886">
    <property type="term" value="C:plasma membrane"/>
    <property type="evidence" value="ECO:0007669"/>
    <property type="project" value="UniProtKB-SubCell"/>
</dbReference>
<evidence type="ECO:0000256" key="7">
    <source>
        <dbReference type="ARBA" id="ARBA00022692"/>
    </source>
</evidence>
<evidence type="ECO:0000256" key="4">
    <source>
        <dbReference type="ARBA" id="ARBA00022597"/>
    </source>
</evidence>
<evidence type="ECO:0000313" key="15">
    <source>
        <dbReference type="EMBL" id="PXZ04166.1"/>
    </source>
</evidence>
<feature type="transmembrane region" description="Helical" evidence="12">
    <location>
        <begin position="120"/>
        <end position="148"/>
    </location>
</feature>
<dbReference type="NCBIfam" id="TIGR00826">
    <property type="entry name" value="EIIB_glc"/>
    <property type="match status" value="1"/>
</dbReference>
<dbReference type="PROSITE" id="PS51103">
    <property type="entry name" value="PTS_EIIC_TYPE_1"/>
    <property type="match status" value="1"/>
</dbReference>
<feature type="transmembrane region" description="Helical" evidence="12">
    <location>
        <begin position="85"/>
        <end position="108"/>
    </location>
</feature>
<protein>
    <submittedName>
        <fullName evidence="15">Alpha-glucoside-specific phosphotransferase enzyme IIB component</fullName>
    </submittedName>
</protein>
<evidence type="ECO:0000256" key="5">
    <source>
        <dbReference type="ARBA" id="ARBA00022679"/>
    </source>
</evidence>
<evidence type="ECO:0000256" key="12">
    <source>
        <dbReference type="SAM" id="Phobius"/>
    </source>
</evidence>
<dbReference type="AlphaFoldDB" id="A0A2V4DZZ1"/>
<dbReference type="InterPro" id="IPR010975">
    <property type="entry name" value="PTS_IIBC_a_glc"/>
</dbReference>
<comment type="caution">
    <text evidence="15">The sequence shown here is derived from an EMBL/GenBank/DDBJ whole genome shotgun (WGS) entry which is preliminary data.</text>
</comment>
<evidence type="ECO:0000313" key="16">
    <source>
        <dbReference type="Proteomes" id="UP000247483"/>
    </source>
</evidence>
<feature type="transmembrane region" description="Helical" evidence="12">
    <location>
        <begin position="303"/>
        <end position="322"/>
    </location>
</feature>
<dbReference type="Proteomes" id="UP000247483">
    <property type="component" value="Unassembled WGS sequence"/>
</dbReference>
<reference evidence="15 16" key="1">
    <citation type="submission" date="2018-05" db="EMBL/GenBank/DDBJ databases">
        <title>Reference genomes for bee gut microbiota database.</title>
        <authorList>
            <person name="Ellegaard K.M."/>
        </authorList>
    </citation>
    <scope>NUCLEOTIDE SEQUENCE [LARGE SCALE GENOMIC DNA]</scope>
    <source>
        <strain evidence="15 16">ESL0177</strain>
    </source>
</reference>
<keyword evidence="6" id="KW-0598">Phosphotransferase system</keyword>
<feature type="transmembrane region" description="Helical" evidence="12">
    <location>
        <begin position="270"/>
        <end position="291"/>
    </location>
</feature>
<dbReference type="Pfam" id="PF00367">
    <property type="entry name" value="PTS_EIIB"/>
    <property type="match status" value="1"/>
</dbReference>
<keyword evidence="9 12" id="KW-1133">Transmembrane helix</keyword>
<evidence type="ECO:0000256" key="9">
    <source>
        <dbReference type="ARBA" id="ARBA00022989"/>
    </source>
</evidence>
<dbReference type="SUPFAM" id="SSF55604">
    <property type="entry name" value="Glucose permease domain IIB"/>
    <property type="match status" value="1"/>
</dbReference>
<keyword evidence="4" id="KW-0762">Sugar transport</keyword>
<feature type="transmembrane region" description="Helical" evidence="12">
    <location>
        <begin position="229"/>
        <end position="250"/>
    </location>
</feature>
<dbReference type="PROSITE" id="PS01035">
    <property type="entry name" value="PTS_EIIB_TYPE_1_CYS"/>
    <property type="match status" value="1"/>
</dbReference>
<dbReference type="EMBL" id="QGLP01000005">
    <property type="protein sequence ID" value="PXZ04166.1"/>
    <property type="molecule type" value="Genomic_DNA"/>
</dbReference>
<feature type="transmembrane region" description="Helical" evidence="12">
    <location>
        <begin position="12"/>
        <end position="33"/>
    </location>
</feature>
<dbReference type="InterPro" id="IPR001996">
    <property type="entry name" value="PTS_IIB_1"/>
</dbReference>
<dbReference type="Gene3D" id="3.30.1360.60">
    <property type="entry name" value="Glucose permease domain IIB"/>
    <property type="match status" value="1"/>
</dbReference>
<dbReference type="InterPro" id="IPR013013">
    <property type="entry name" value="PTS_EIIC_1"/>
</dbReference>
<keyword evidence="7 12" id="KW-0812">Transmembrane</keyword>
<accession>A0A2V4DZZ1</accession>
<dbReference type="GO" id="GO:0090563">
    <property type="term" value="F:protein-phosphocysteine-sugar phosphotransferase activity"/>
    <property type="evidence" value="ECO:0007669"/>
    <property type="project" value="TreeGrafter"/>
</dbReference>
<proteinExistence type="predicted"/>
<name>A0A2V4DZZ1_9GAMM</name>
<keyword evidence="5 15" id="KW-0808">Transferase</keyword>
<feature type="transmembrane region" description="Helical" evidence="12">
    <location>
        <begin position="198"/>
        <end position="217"/>
    </location>
</feature>
<dbReference type="PANTHER" id="PTHR30009:SF12">
    <property type="entry name" value="PHOSPHOTRANSFERASE IIC COMPONENT GLVC"/>
    <property type="match status" value="1"/>
</dbReference>
<evidence type="ECO:0000256" key="10">
    <source>
        <dbReference type="ARBA" id="ARBA00023136"/>
    </source>
</evidence>
<evidence type="ECO:0000256" key="6">
    <source>
        <dbReference type="ARBA" id="ARBA00022683"/>
    </source>
</evidence>
<evidence type="ECO:0000256" key="2">
    <source>
        <dbReference type="ARBA" id="ARBA00022448"/>
    </source>
</evidence>
<evidence type="ECO:0000259" key="14">
    <source>
        <dbReference type="PROSITE" id="PS51103"/>
    </source>
</evidence>
<keyword evidence="10 12" id="KW-0472">Membrane</keyword>
<feature type="domain" description="PTS EIIB type-1" evidence="13">
    <location>
        <begin position="455"/>
        <end position="532"/>
    </location>
</feature>
<feature type="transmembrane region" description="Helical" evidence="12">
    <location>
        <begin position="328"/>
        <end position="350"/>
    </location>
</feature>
<feature type="transmembrane region" description="Helical" evidence="12">
    <location>
        <begin position="169"/>
        <end position="192"/>
    </location>
</feature>
<evidence type="ECO:0000256" key="3">
    <source>
        <dbReference type="ARBA" id="ARBA00022475"/>
    </source>
</evidence>
<dbReference type="Pfam" id="PF02378">
    <property type="entry name" value="PTS_EIIC"/>
    <property type="match status" value="1"/>
</dbReference>
<dbReference type="GO" id="GO:0008982">
    <property type="term" value="F:protein-N(PI)-phosphohistidine-sugar phosphotransferase activity"/>
    <property type="evidence" value="ECO:0007669"/>
    <property type="project" value="InterPro"/>
</dbReference>
<dbReference type="InterPro" id="IPR050429">
    <property type="entry name" value="PTS_Glucose_EIICBA"/>
</dbReference>